<sequence>MDRRHLECFVAIATSGRMAEAARQLHVSQPALSQTIKALEQELGIALFHRLPRGVALTSAGERLLVPARQMLRDFETLTAQVAAVRGMRTGHVDLMTLPGLIYDPLARWLGTYRRHWPGISVRIDLVETPHAVAEAVRTGAAELGLTIDVSAAEDLATTQVGHQELVAVFPAGMAGELSAADISLEELMELRLITGKRGTLIRDLAEDSARRRGVQWRPVIEIERRDAAVAFVSAGAGVAVLPQATGELQAKELVITRRLRPRIRRPVSLVHRRDALSPAAAALRDVARMHE</sequence>
<dbReference type="InterPro" id="IPR036390">
    <property type="entry name" value="WH_DNA-bd_sf"/>
</dbReference>
<name>A0A967AZS1_9MICO</name>
<dbReference type="PANTHER" id="PTHR30419">
    <property type="entry name" value="HTH-TYPE TRANSCRIPTIONAL REGULATOR YBHD"/>
    <property type="match status" value="1"/>
</dbReference>
<evidence type="ECO:0000256" key="2">
    <source>
        <dbReference type="ARBA" id="ARBA00023015"/>
    </source>
</evidence>
<dbReference type="FunFam" id="1.10.10.10:FF:000001">
    <property type="entry name" value="LysR family transcriptional regulator"/>
    <property type="match status" value="1"/>
</dbReference>
<dbReference type="Gene3D" id="1.10.10.10">
    <property type="entry name" value="Winged helix-like DNA-binding domain superfamily/Winged helix DNA-binding domain"/>
    <property type="match status" value="1"/>
</dbReference>
<gene>
    <name evidence="6" type="ORF">G9U51_03070</name>
</gene>
<dbReference type="EMBL" id="JAAOIV010000002">
    <property type="protein sequence ID" value="NHN54763.1"/>
    <property type="molecule type" value="Genomic_DNA"/>
</dbReference>
<comment type="similarity">
    <text evidence="1">Belongs to the LysR transcriptional regulatory family.</text>
</comment>
<dbReference type="InterPro" id="IPR005119">
    <property type="entry name" value="LysR_subst-bd"/>
</dbReference>
<dbReference type="AlphaFoldDB" id="A0A967AZS1"/>
<evidence type="ECO:0000256" key="1">
    <source>
        <dbReference type="ARBA" id="ARBA00009437"/>
    </source>
</evidence>
<dbReference type="InterPro" id="IPR000847">
    <property type="entry name" value="LysR_HTH_N"/>
</dbReference>
<dbReference type="Proteomes" id="UP000744769">
    <property type="component" value="Unassembled WGS sequence"/>
</dbReference>
<evidence type="ECO:0000256" key="4">
    <source>
        <dbReference type="ARBA" id="ARBA00023163"/>
    </source>
</evidence>
<dbReference type="GO" id="GO:0003677">
    <property type="term" value="F:DNA binding"/>
    <property type="evidence" value="ECO:0007669"/>
    <property type="project" value="UniProtKB-KW"/>
</dbReference>
<dbReference type="CDD" id="cd05466">
    <property type="entry name" value="PBP2_LTTR_substrate"/>
    <property type="match status" value="1"/>
</dbReference>
<dbReference type="Pfam" id="PF00126">
    <property type="entry name" value="HTH_1"/>
    <property type="match status" value="1"/>
</dbReference>
<dbReference type="GO" id="GO:0005829">
    <property type="term" value="C:cytosol"/>
    <property type="evidence" value="ECO:0007669"/>
    <property type="project" value="TreeGrafter"/>
</dbReference>
<evidence type="ECO:0000259" key="5">
    <source>
        <dbReference type="PROSITE" id="PS50931"/>
    </source>
</evidence>
<feature type="domain" description="HTH lysR-type" evidence="5">
    <location>
        <begin position="1"/>
        <end position="58"/>
    </location>
</feature>
<proteinExistence type="inferred from homology"/>
<keyword evidence="4" id="KW-0804">Transcription</keyword>
<dbReference type="Gene3D" id="3.40.190.290">
    <property type="match status" value="1"/>
</dbReference>
<dbReference type="InterPro" id="IPR036388">
    <property type="entry name" value="WH-like_DNA-bd_sf"/>
</dbReference>
<protein>
    <submittedName>
        <fullName evidence="6">LysR family transcriptional regulator</fullName>
    </submittedName>
</protein>
<evidence type="ECO:0000313" key="6">
    <source>
        <dbReference type="EMBL" id="NHN54763.1"/>
    </source>
</evidence>
<evidence type="ECO:0000256" key="3">
    <source>
        <dbReference type="ARBA" id="ARBA00023125"/>
    </source>
</evidence>
<organism evidence="6 7">
    <name type="scientific">Metallococcus carri</name>
    <dbReference type="NCBI Taxonomy" id="1656884"/>
    <lineage>
        <taxon>Bacteria</taxon>
        <taxon>Bacillati</taxon>
        <taxon>Actinomycetota</taxon>
        <taxon>Actinomycetes</taxon>
        <taxon>Micrococcales</taxon>
        <taxon>Dermacoccaceae</taxon>
        <taxon>Metallococcus</taxon>
    </lineage>
</organism>
<dbReference type="InterPro" id="IPR050950">
    <property type="entry name" value="HTH-type_LysR_regulators"/>
</dbReference>
<dbReference type="GO" id="GO:0003700">
    <property type="term" value="F:DNA-binding transcription factor activity"/>
    <property type="evidence" value="ECO:0007669"/>
    <property type="project" value="InterPro"/>
</dbReference>
<dbReference type="PRINTS" id="PR00039">
    <property type="entry name" value="HTHLYSR"/>
</dbReference>
<dbReference type="RefSeq" id="WP_166193002.1">
    <property type="nucleotide sequence ID" value="NZ_JAAOIV010000002.1"/>
</dbReference>
<dbReference type="SUPFAM" id="SSF46785">
    <property type="entry name" value="Winged helix' DNA-binding domain"/>
    <property type="match status" value="1"/>
</dbReference>
<dbReference type="SUPFAM" id="SSF53850">
    <property type="entry name" value="Periplasmic binding protein-like II"/>
    <property type="match status" value="1"/>
</dbReference>
<evidence type="ECO:0000313" key="7">
    <source>
        <dbReference type="Proteomes" id="UP000744769"/>
    </source>
</evidence>
<comment type="caution">
    <text evidence="6">The sequence shown here is derived from an EMBL/GenBank/DDBJ whole genome shotgun (WGS) entry which is preliminary data.</text>
</comment>
<dbReference type="PROSITE" id="PS50931">
    <property type="entry name" value="HTH_LYSR"/>
    <property type="match status" value="1"/>
</dbReference>
<accession>A0A967AZS1</accession>
<dbReference type="Pfam" id="PF03466">
    <property type="entry name" value="LysR_substrate"/>
    <property type="match status" value="1"/>
</dbReference>
<keyword evidence="2" id="KW-0805">Transcription regulation</keyword>
<keyword evidence="7" id="KW-1185">Reference proteome</keyword>
<reference evidence="6" key="1">
    <citation type="submission" date="2020-03" db="EMBL/GenBank/DDBJ databases">
        <title>Draft sequencing of Calidifontibacter sp. DB0510.</title>
        <authorList>
            <person name="Kim D.-U."/>
        </authorList>
    </citation>
    <scope>NUCLEOTIDE SEQUENCE</scope>
    <source>
        <strain evidence="6">DB0510</strain>
    </source>
</reference>
<keyword evidence="3" id="KW-0238">DNA-binding</keyword>